<gene>
    <name evidence="2" type="ORF">DID88_000658</name>
</gene>
<dbReference type="EMBL" id="QKRW01000045">
    <property type="protein sequence ID" value="RAL60032.1"/>
    <property type="molecule type" value="Genomic_DNA"/>
</dbReference>
<protein>
    <submittedName>
        <fullName evidence="2">Uncharacterized protein</fullName>
    </submittedName>
</protein>
<comment type="caution">
    <text evidence="2">The sequence shown here is derived from an EMBL/GenBank/DDBJ whole genome shotgun (WGS) entry which is preliminary data.</text>
</comment>
<accession>A0A395II73</accession>
<proteinExistence type="predicted"/>
<organism evidence="2 3">
    <name type="scientific">Monilinia fructigena</name>
    <dbReference type="NCBI Taxonomy" id="38457"/>
    <lineage>
        <taxon>Eukaryota</taxon>
        <taxon>Fungi</taxon>
        <taxon>Dikarya</taxon>
        <taxon>Ascomycota</taxon>
        <taxon>Pezizomycotina</taxon>
        <taxon>Leotiomycetes</taxon>
        <taxon>Helotiales</taxon>
        <taxon>Sclerotiniaceae</taxon>
        <taxon>Monilinia</taxon>
    </lineage>
</organism>
<evidence type="ECO:0000313" key="3">
    <source>
        <dbReference type="Proteomes" id="UP000249056"/>
    </source>
</evidence>
<reference evidence="2 3" key="1">
    <citation type="submission" date="2018-06" db="EMBL/GenBank/DDBJ databases">
        <title>Genome Sequence of the Brown Rot Fungal Pathogen Monilinia fructigena.</title>
        <authorList>
            <person name="Landi L."/>
            <person name="De Miccolis Angelini R.M."/>
            <person name="Pollastro S."/>
            <person name="Abate D."/>
            <person name="Faretra F."/>
            <person name="Romanazzi G."/>
        </authorList>
    </citation>
    <scope>NUCLEOTIDE SEQUENCE [LARGE SCALE GENOMIC DNA]</scope>
    <source>
        <strain evidence="2 3">Mfrg269</strain>
    </source>
</reference>
<feature type="compositionally biased region" description="Pro residues" evidence="1">
    <location>
        <begin position="37"/>
        <end position="49"/>
    </location>
</feature>
<evidence type="ECO:0000313" key="2">
    <source>
        <dbReference type="EMBL" id="RAL60032.1"/>
    </source>
</evidence>
<dbReference type="AlphaFoldDB" id="A0A395II73"/>
<feature type="region of interest" description="Disordered" evidence="1">
    <location>
        <begin position="1"/>
        <end position="63"/>
    </location>
</feature>
<sequence>MSFTITQQTRLDRSNSTPLTPPPPTAGSSSTATPAAHPSPPPPPPPAPQTTPTTISPAFPRHPGLLRCGHANIHTDWRMQRTDKRLFLLRARDN</sequence>
<evidence type="ECO:0000256" key="1">
    <source>
        <dbReference type="SAM" id="MobiDB-lite"/>
    </source>
</evidence>
<dbReference type="Proteomes" id="UP000249056">
    <property type="component" value="Unassembled WGS sequence"/>
</dbReference>
<feature type="compositionally biased region" description="Low complexity" evidence="1">
    <location>
        <begin position="26"/>
        <end position="36"/>
    </location>
</feature>
<name>A0A395II73_9HELO</name>
<keyword evidence="3" id="KW-1185">Reference proteome</keyword>